<dbReference type="OrthoDB" id="3886018at2759"/>
<reference evidence="3" key="1">
    <citation type="submission" date="2016-02" db="EMBL/GenBank/DDBJ databases">
        <title>Draft genome sequence of Microdochium bolleyi, a fungal endophyte of beachgrass.</title>
        <authorList>
            <consortium name="DOE Joint Genome Institute"/>
            <person name="David A.S."/>
            <person name="May G."/>
            <person name="Haridas S."/>
            <person name="Lim J."/>
            <person name="Wang M."/>
            <person name="Labutti K."/>
            <person name="Lipzen A."/>
            <person name="Barry K."/>
            <person name="Grigoriev I.V."/>
        </authorList>
    </citation>
    <scope>NUCLEOTIDE SEQUENCE [LARGE SCALE GENOMIC DNA]</scope>
    <source>
        <strain evidence="3">J235TASD1</strain>
    </source>
</reference>
<protein>
    <submittedName>
        <fullName evidence="2">Uncharacterized protein</fullName>
    </submittedName>
</protein>
<feature type="signal peptide" evidence="1">
    <location>
        <begin position="1"/>
        <end position="18"/>
    </location>
</feature>
<sequence length="298" mass="32944">MKLSSLLSGLLLCSLASAFPFHAPAADQALAVRQDDEQLCVRETCGAICARSPTPQSQTLSILKGLTGSFTKRAINRPAPGGLDAWFAATWPGVQHKLDIDPDYAEVYHEHSGKPTQVGLVGMYGCTGVLITTRKGVLLTHMWEKFFDHDKKLSEKGGTGSEPFRENVLSRLRDSLSCKFRSTDPGLQITIFTRANQVPDTKGKEWLFYPDQVEQIKEEIVDAIDGLEKHKIHVVQYKAISSHAGDLSKADGKIIYTYTNDADGKNAYQLWVGSRMAPDNSSPLKSSEINDPIMFDEW</sequence>
<dbReference type="AlphaFoldDB" id="A0A136J3T8"/>
<evidence type="ECO:0000313" key="2">
    <source>
        <dbReference type="EMBL" id="KXJ91837.1"/>
    </source>
</evidence>
<dbReference type="EMBL" id="KQ964249">
    <property type="protein sequence ID" value="KXJ91837.1"/>
    <property type="molecule type" value="Genomic_DNA"/>
</dbReference>
<evidence type="ECO:0000313" key="3">
    <source>
        <dbReference type="Proteomes" id="UP000070501"/>
    </source>
</evidence>
<organism evidence="2 3">
    <name type="scientific">Microdochium bolleyi</name>
    <dbReference type="NCBI Taxonomy" id="196109"/>
    <lineage>
        <taxon>Eukaryota</taxon>
        <taxon>Fungi</taxon>
        <taxon>Dikarya</taxon>
        <taxon>Ascomycota</taxon>
        <taxon>Pezizomycotina</taxon>
        <taxon>Sordariomycetes</taxon>
        <taxon>Xylariomycetidae</taxon>
        <taxon>Xylariales</taxon>
        <taxon>Microdochiaceae</taxon>
        <taxon>Microdochium</taxon>
    </lineage>
</organism>
<dbReference type="STRING" id="196109.A0A136J3T8"/>
<dbReference type="Proteomes" id="UP000070501">
    <property type="component" value="Unassembled WGS sequence"/>
</dbReference>
<keyword evidence="1" id="KW-0732">Signal</keyword>
<name>A0A136J3T8_9PEZI</name>
<gene>
    <name evidence="2" type="ORF">Micbo1qcDRAFT_203886</name>
</gene>
<keyword evidence="3" id="KW-1185">Reference proteome</keyword>
<proteinExistence type="predicted"/>
<feature type="chain" id="PRO_5007293482" evidence="1">
    <location>
        <begin position="19"/>
        <end position="298"/>
    </location>
</feature>
<evidence type="ECO:0000256" key="1">
    <source>
        <dbReference type="SAM" id="SignalP"/>
    </source>
</evidence>
<dbReference type="InParanoid" id="A0A136J3T8"/>
<accession>A0A136J3T8</accession>